<organism evidence="1 2">
    <name type="scientific">Athelia psychrophila</name>
    <dbReference type="NCBI Taxonomy" id="1759441"/>
    <lineage>
        <taxon>Eukaryota</taxon>
        <taxon>Fungi</taxon>
        <taxon>Dikarya</taxon>
        <taxon>Basidiomycota</taxon>
        <taxon>Agaricomycotina</taxon>
        <taxon>Agaricomycetes</taxon>
        <taxon>Agaricomycetidae</taxon>
        <taxon>Atheliales</taxon>
        <taxon>Atheliaceae</taxon>
        <taxon>Athelia</taxon>
    </lineage>
</organism>
<protein>
    <submittedName>
        <fullName evidence="1">Uncharacterized protein</fullName>
    </submittedName>
</protein>
<evidence type="ECO:0000313" key="1">
    <source>
        <dbReference type="EMBL" id="KZP14635.1"/>
    </source>
</evidence>
<sequence length="80" mass="8973">MLEEDIKVVADFLQRSVQIALMLQKEAGTKLLKDFVAAATKQQEGKQVQDLKKDVQAFATKWPLPGVDVKNLQKPEGLHK</sequence>
<dbReference type="Gene3D" id="3.90.1150.10">
    <property type="entry name" value="Aspartate Aminotransferase, domain 1"/>
    <property type="match status" value="1"/>
</dbReference>
<dbReference type="AlphaFoldDB" id="A0A166DEW8"/>
<proteinExistence type="predicted"/>
<dbReference type="STRING" id="436010.A0A166DEW8"/>
<dbReference type="InterPro" id="IPR015422">
    <property type="entry name" value="PyrdxlP-dep_Trfase_small"/>
</dbReference>
<dbReference type="GO" id="GO:0019264">
    <property type="term" value="P:glycine biosynthetic process from serine"/>
    <property type="evidence" value="ECO:0007669"/>
    <property type="project" value="TreeGrafter"/>
</dbReference>
<gene>
    <name evidence="1" type="ORF">FIBSPDRAFT_868034</name>
</gene>
<dbReference type="PANTHER" id="PTHR11680">
    <property type="entry name" value="SERINE HYDROXYMETHYLTRANSFERASE"/>
    <property type="match status" value="1"/>
</dbReference>
<name>A0A166DEW8_9AGAM</name>
<dbReference type="OrthoDB" id="10265628at2759"/>
<dbReference type="GO" id="GO:0030170">
    <property type="term" value="F:pyridoxal phosphate binding"/>
    <property type="evidence" value="ECO:0007669"/>
    <property type="project" value="TreeGrafter"/>
</dbReference>
<dbReference type="GO" id="GO:0046653">
    <property type="term" value="P:tetrahydrofolate metabolic process"/>
    <property type="evidence" value="ECO:0007669"/>
    <property type="project" value="TreeGrafter"/>
</dbReference>
<reference evidence="1 2" key="1">
    <citation type="journal article" date="2016" name="Mol. Biol. Evol.">
        <title>Comparative Genomics of Early-Diverging Mushroom-Forming Fungi Provides Insights into the Origins of Lignocellulose Decay Capabilities.</title>
        <authorList>
            <person name="Nagy L.G."/>
            <person name="Riley R."/>
            <person name="Tritt A."/>
            <person name="Adam C."/>
            <person name="Daum C."/>
            <person name="Floudas D."/>
            <person name="Sun H."/>
            <person name="Yadav J.S."/>
            <person name="Pangilinan J."/>
            <person name="Larsson K.H."/>
            <person name="Matsuura K."/>
            <person name="Barry K."/>
            <person name="Labutti K."/>
            <person name="Kuo R."/>
            <person name="Ohm R.A."/>
            <person name="Bhattacharya S.S."/>
            <person name="Shirouzu T."/>
            <person name="Yoshinaga Y."/>
            <person name="Martin F.M."/>
            <person name="Grigoriev I.V."/>
            <person name="Hibbett D.S."/>
        </authorList>
    </citation>
    <scope>NUCLEOTIDE SEQUENCE [LARGE SCALE GENOMIC DNA]</scope>
    <source>
        <strain evidence="1 2">CBS 109695</strain>
    </source>
</reference>
<dbReference type="EMBL" id="KV417614">
    <property type="protein sequence ID" value="KZP14635.1"/>
    <property type="molecule type" value="Genomic_DNA"/>
</dbReference>
<dbReference type="PANTHER" id="PTHR11680:SF35">
    <property type="entry name" value="SERINE HYDROXYMETHYLTRANSFERASE 1"/>
    <property type="match status" value="1"/>
</dbReference>
<dbReference type="Proteomes" id="UP000076532">
    <property type="component" value="Unassembled WGS sequence"/>
</dbReference>
<accession>A0A166DEW8</accession>
<dbReference type="GO" id="GO:0004372">
    <property type="term" value="F:glycine hydroxymethyltransferase activity"/>
    <property type="evidence" value="ECO:0007669"/>
    <property type="project" value="TreeGrafter"/>
</dbReference>
<evidence type="ECO:0000313" key="2">
    <source>
        <dbReference type="Proteomes" id="UP000076532"/>
    </source>
</evidence>
<dbReference type="GO" id="GO:0005739">
    <property type="term" value="C:mitochondrion"/>
    <property type="evidence" value="ECO:0007669"/>
    <property type="project" value="TreeGrafter"/>
</dbReference>
<keyword evidence="2" id="KW-1185">Reference proteome</keyword>
<dbReference type="InterPro" id="IPR049943">
    <property type="entry name" value="Ser_HO-MeTrfase-like"/>
</dbReference>